<dbReference type="KEGG" id="thig:FE785_07770"/>
<dbReference type="SUPFAM" id="SSF58104">
    <property type="entry name" value="Methyl-accepting chemotaxis protein (MCP) signaling domain"/>
    <property type="match status" value="1"/>
</dbReference>
<dbReference type="InterPro" id="IPR003660">
    <property type="entry name" value="HAMP_dom"/>
</dbReference>
<evidence type="ECO:0000256" key="4">
    <source>
        <dbReference type="SAM" id="MobiDB-lite"/>
    </source>
</evidence>
<feature type="region of interest" description="Disordered" evidence="4">
    <location>
        <begin position="106"/>
        <end position="141"/>
    </location>
</feature>
<dbReference type="SMART" id="SM00304">
    <property type="entry name" value="HAMP"/>
    <property type="match status" value="3"/>
</dbReference>
<dbReference type="AlphaFoldDB" id="A0A4P9K8D5"/>
<evidence type="ECO:0000259" key="7">
    <source>
        <dbReference type="PROSITE" id="PS50885"/>
    </source>
</evidence>
<dbReference type="PANTHER" id="PTHR43531">
    <property type="entry name" value="PROTEIN ICFG"/>
    <property type="match status" value="1"/>
</dbReference>
<dbReference type="GO" id="GO:0006935">
    <property type="term" value="P:chemotaxis"/>
    <property type="evidence" value="ECO:0007669"/>
    <property type="project" value="TreeGrafter"/>
</dbReference>
<dbReference type="GO" id="GO:0005886">
    <property type="term" value="C:plasma membrane"/>
    <property type="evidence" value="ECO:0007669"/>
    <property type="project" value="TreeGrafter"/>
</dbReference>
<keyword evidence="3" id="KW-0807">Transducer</keyword>
<dbReference type="PROSITE" id="PS50885">
    <property type="entry name" value="HAMP"/>
    <property type="match status" value="2"/>
</dbReference>
<dbReference type="Gene3D" id="1.10.287.950">
    <property type="entry name" value="Methyl-accepting chemotaxis protein"/>
    <property type="match status" value="1"/>
</dbReference>
<gene>
    <name evidence="8" type="ORF">FE785_07770</name>
</gene>
<dbReference type="Pfam" id="PF00015">
    <property type="entry name" value="MCPsignal"/>
    <property type="match status" value="1"/>
</dbReference>
<evidence type="ECO:0000256" key="5">
    <source>
        <dbReference type="SAM" id="Phobius"/>
    </source>
</evidence>
<organism evidence="8 9">
    <name type="scientific">Thiomicrorhabdus sediminis</name>
    <dbReference type="NCBI Taxonomy" id="2580412"/>
    <lineage>
        <taxon>Bacteria</taxon>
        <taxon>Pseudomonadati</taxon>
        <taxon>Pseudomonadota</taxon>
        <taxon>Gammaproteobacteria</taxon>
        <taxon>Thiotrichales</taxon>
        <taxon>Piscirickettsiaceae</taxon>
        <taxon>Thiomicrorhabdus</taxon>
    </lineage>
</organism>
<evidence type="ECO:0000256" key="1">
    <source>
        <dbReference type="ARBA" id="ARBA00022481"/>
    </source>
</evidence>
<feature type="domain" description="HAMP" evidence="7">
    <location>
        <begin position="497"/>
        <end position="543"/>
    </location>
</feature>
<dbReference type="InterPro" id="IPR024478">
    <property type="entry name" value="HlyB_4HB_MCP"/>
</dbReference>
<name>A0A4P9K8D5_9GAMM</name>
<evidence type="ECO:0000259" key="6">
    <source>
        <dbReference type="PROSITE" id="PS50111"/>
    </source>
</evidence>
<dbReference type="GO" id="GO:0007165">
    <property type="term" value="P:signal transduction"/>
    <property type="evidence" value="ECO:0007669"/>
    <property type="project" value="UniProtKB-KW"/>
</dbReference>
<keyword evidence="1" id="KW-0488">Methylation</keyword>
<dbReference type="Pfam" id="PF18947">
    <property type="entry name" value="HAMP_2"/>
    <property type="match status" value="2"/>
</dbReference>
<dbReference type="InterPro" id="IPR004089">
    <property type="entry name" value="MCPsignal_dom"/>
</dbReference>
<dbReference type="GO" id="GO:0004888">
    <property type="term" value="F:transmembrane signaling receptor activity"/>
    <property type="evidence" value="ECO:0007669"/>
    <property type="project" value="TreeGrafter"/>
</dbReference>
<keyword evidence="5" id="KW-1133">Transmembrane helix</keyword>
<keyword evidence="5" id="KW-0472">Membrane</keyword>
<dbReference type="EMBL" id="CP040602">
    <property type="protein sequence ID" value="QCU90537.1"/>
    <property type="molecule type" value="Genomic_DNA"/>
</dbReference>
<feature type="transmembrane region" description="Helical" evidence="5">
    <location>
        <begin position="12"/>
        <end position="35"/>
    </location>
</feature>
<evidence type="ECO:0000313" key="8">
    <source>
        <dbReference type="EMBL" id="QCU90537.1"/>
    </source>
</evidence>
<reference evidence="8 9" key="1">
    <citation type="submission" date="2019-05" db="EMBL/GenBank/DDBJ databases">
        <title>Thiomicrorhabdus sediminis sp. nov, a novel sulfur-oxidizing bacterium isolated from coastal sediment.</title>
        <authorList>
            <person name="Liu X."/>
        </authorList>
    </citation>
    <scope>NUCLEOTIDE SEQUENCE [LARGE SCALE GENOMIC DNA]</scope>
    <source>
        <strain evidence="8 9">G1</strain>
    </source>
</reference>
<keyword evidence="9" id="KW-1185">Reference proteome</keyword>
<feature type="transmembrane region" description="Helical" evidence="5">
    <location>
        <begin position="336"/>
        <end position="356"/>
    </location>
</feature>
<dbReference type="PROSITE" id="PS50111">
    <property type="entry name" value="CHEMOTAXIS_TRANSDUC_2"/>
    <property type="match status" value="1"/>
</dbReference>
<feature type="compositionally biased region" description="Polar residues" evidence="4">
    <location>
        <begin position="107"/>
        <end position="136"/>
    </location>
</feature>
<evidence type="ECO:0000313" key="9">
    <source>
        <dbReference type="Proteomes" id="UP000304864"/>
    </source>
</evidence>
<dbReference type="Gene3D" id="1.20.120.1530">
    <property type="match status" value="1"/>
</dbReference>
<feature type="domain" description="Methyl-accepting transducer" evidence="6">
    <location>
        <begin position="593"/>
        <end position="822"/>
    </location>
</feature>
<protein>
    <submittedName>
        <fullName evidence="8">HAMP domain-containing protein</fullName>
    </submittedName>
</protein>
<dbReference type="OrthoDB" id="6433966at2"/>
<dbReference type="Gene3D" id="6.10.340.10">
    <property type="match status" value="1"/>
</dbReference>
<keyword evidence="5" id="KW-0812">Transmembrane</keyword>
<dbReference type="PANTHER" id="PTHR43531:SF14">
    <property type="entry name" value="METHYL-ACCEPTING CHEMOTAXIS PROTEIN I-RELATED"/>
    <property type="match status" value="1"/>
</dbReference>
<proteinExistence type="inferred from homology"/>
<dbReference type="RefSeq" id="WP_138565211.1">
    <property type="nucleotide sequence ID" value="NZ_CP040602.1"/>
</dbReference>
<feature type="domain" description="HAMP" evidence="7">
    <location>
        <begin position="354"/>
        <end position="407"/>
    </location>
</feature>
<dbReference type="SMART" id="SM00283">
    <property type="entry name" value="MA"/>
    <property type="match status" value="1"/>
</dbReference>
<evidence type="ECO:0000256" key="2">
    <source>
        <dbReference type="ARBA" id="ARBA00029447"/>
    </source>
</evidence>
<dbReference type="Proteomes" id="UP000304864">
    <property type="component" value="Chromosome"/>
</dbReference>
<dbReference type="CDD" id="cd11386">
    <property type="entry name" value="MCP_signal"/>
    <property type="match status" value="1"/>
</dbReference>
<evidence type="ECO:0000256" key="3">
    <source>
        <dbReference type="PROSITE-ProRule" id="PRU00284"/>
    </source>
</evidence>
<accession>A0A4P9K8D5</accession>
<dbReference type="InterPro" id="IPR051310">
    <property type="entry name" value="MCP_chemotaxis"/>
</dbReference>
<comment type="similarity">
    <text evidence="2">Belongs to the methyl-accepting chemotaxis (MCP) protein family.</text>
</comment>
<sequence length="860" mass="95619">MLGLHNLSVKQRLWGMFAIVIFFLAIIGFLAYQALMTVDKSAQKLYHEQQQHATVLSEFQNQFLLTQQSMNRYTLTASAEDGKRFNQQIELLKALNEKVLQKDTAEKNSATRISESPTAKVNAQHATQNQAEANQADSDENKRVNQLDSILMNIKKSVNSLVFLKNQIGETIIYGIEPAAKNLNQLLTKFAADEDLDTSTHELLADLKKRLHISQQAMVKMVSSADIQYKEQFDQQGLGDSAAPIFSNLEEIFSGDFSRQDAFSELQEARDGYQESFNDLKDYFATTVQNNQTISELTTQANKIVQTAMLANRAVTSGLIQELTSTSQQMLQQMPIILLIALLIISLFTPAILASITNPLNDMRQQMQTMAESGQFNRWHTPKGRNEFNDIGQTIGKVLDSVRQITQELSQVSQNLAKGELNSQIQGSYDGDLLTLKNSVNESVSQVQNTLLQIDNAASKLAQGELNLQIDFSQFKGEYAHVMHNLQNAVAVQNSTIQSVIEVMKAMSQGKFDSRIEAELPGDFQQLKHYLNNSLAALSHSIEVTNTILNQYQQGHFDYQSEETFSGKLHDLKQSMDLMAENISQMFSDVQRSTLQAINGINEISSGNHNLSHRVQNQAAQVQSTTQQMEQMTQTLTASLQQTQQVEKLSQQVSQKIHQGSTVIDNMNQAMEEIAQASQRIADITDVIDSIAFQTNLLALNAAVEAARAGEAGRGFAVVAGEVRALAGKSAEAAKQIRDVSELSLTKVKTGLELTAETTETFKHNEQAVEDVAANISQMHDQLQEQVNGVQHISQTFIAIDDATQQNAALVEEISSTSSSIMEQMDYLQSAVAQFNVLQVHKPRAVFSDKHEELLFESQR</sequence>
<dbReference type="Pfam" id="PF12729">
    <property type="entry name" value="4HB_MCP_1"/>
    <property type="match status" value="1"/>
</dbReference>